<dbReference type="EMBL" id="CP006259">
    <property type="protein sequence ID" value="AGS67017.1"/>
    <property type="molecule type" value="Genomic_DNA"/>
</dbReference>
<dbReference type="EMBL" id="CP006259">
    <property type="protein sequence ID" value="AGS73677.1"/>
    <property type="molecule type" value="Genomic_DNA"/>
</dbReference>
<dbReference type="PANTHER" id="PTHR10272">
    <property type="entry name" value="PLATELET-ACTIVATING FACTOR ACETYLHYDROLASE"/>
    <property type="match status" value="1"/>
</dbReference>
<keyword evidence="1" id="KW-0378">Hydrolase</keyword>
<dbReference type="AlphaFoldDB" id="S5VS51"/>
<keyword evidence="6" id="KW-1185">Reference proteome</keyword>
<reference evidence="6" key="1">
    <citation type="submission" date="2012-10" db="EMBL/GenBank/DDBJ databases">
        <title>The complete genome sequence of Streptomyces collinus Tu 365.</title>
        <authorList>
            <person name="Ruckert C."/>
            <person name="Szczepanowski R."/>
            <person name="Goesmann A."/>
            <person name="Pross E.K."/>
            <person name="Musiol E.M."/>
            <person name="Blin K."/>
            <person name="Wohlleben W."/>
            <person name="Puhler A."/>
            <person name="Weber T."/>
            <person name="Kalinowski J."/>
        </authorList>
    </citation>
    <scope>NUCLEOTIDE SEQUENCE [LARGE SCALE GENOMIC DNA]</scope>
    <source>
        <strain evidence="6">DSM 40733 / Tue 365</strain>
    </source>
</reference>
<accession>S5VS51</accession>
<dbReference type="KEGG" id="sci:B446_34395"/>
<dbReference type="GO" id="GO:0003847">
    <property type="term" value="F:1-alkyl-2-acetylglycerophosphocholine esterase activity"/>
    <property type="evidence" value="ECO:0007669"/>
    <property type="project" value="TreeGrafter"/>
</dbReference>
<dbReference type="PANTHER" id="PTHR10272:SF0">
    <property type="entry name" value="PLATELET-ACTIVATING FACTOR ACETYLHYDROLASE"/>
    <property type="match status" value="1"/>
</dbReference>
<dbReference type="STRING" id="1214242.B446_00895"/>
<reference evidence="5" key="3">
    <citation type="submission" date="2015-08" db="EMBL/GenBank/DDBJ databases">
        <authorList>
            <person name="Weber T."/>
            <person name="Iftime D."/>
        </authorList>
    </citation>
    <scope>NUCLEOTIDE SEQUENCE</scope>
    <source>
        <strain evidence="5">Tu 365</strain>
    </source>
</reference>
<evidence type="ECO:0000256" key="2">
    <source>
        <dbReference type="ARBA" id="ARBA00022963"/>
    </source>
</evidence>
<name>S5VS51_STRC3</name>
<dbReference type="Pfam" id="PF03403">
    <property type="entry name" value="PAF-AH_p_II"/>
    <property type="match status" value="1"/>
</dbReference>
<dbReference type="eggNOG" id="COG4188">
    <property type="taxonomic scope" value="Bacteria"/>
</dbReference>
<proteinExistence type="predicted"/>
<evidence type="ECO:0000313" key="6">
    <source>
        <dbReference type="Proteomes" id="UP000015423"/>
    </source>
</evidence>
<dbReference type="InterPro" id="IPR006311">
    <property type="entry name" value="TAT_signal"/>
</dbReference>
<dbReference type="SUPFAM" id="SSF53474">
    <property type="entry name" value="alpha/beta-Hydrolases"/>
    <property type="match status" value="1"/>
</dbReference>
<keyword evidence="2" id="KW-0442">Lipid degradation</keyword>
<gene>
    <name evidence="4" type="ORF">B446_00895</name>
    <name evidence="5" type="ORF">B446_34395</name>
</gene>
<keyword evidence="3" id="KW-0443">Lipid metabolism</keyword>
<dbReference type="Gene3D" id="3.40.50.1820">
    <property type="entry name" value="alpha/beta hydrolase"/>
    <property type="match status" value="1"/>
</dbReference>
<dbReference type="HOGENOM" id="CLU_026278_1_0_11"/>
<dbReference type="InterPro" id="IPR029058">
    <property type="entry name" value="AB_hydrolase_fold"/>
</dbReference>
<dbReference type="Proteomes" id="UP000015423">
    <property type="component" value="Chromosome"/>
</dbReference>
<dbReference type="RefSeq" id="WP_020937504.1">
    <property type="nucleotide sequence ID" value="NC_021985.1"/>
</dbReference>
<dbReference type="KEGG" id="sci:B446_00895"/>
<evidence type="ECO:0000256" key="1">
    <source>
        <dbReference type="ARBA" id="ARBA00022801"/>
    </source>
</evidence>
<evidence type="ECO:0000313" key="5">
    <source>
        <dbReference type="EMBL" id="AGS73677.1"/>
    </source>
</evidence>
<organism evidence="5 6">
    <name type="scientific">Streptomyces collinus (strain DSM 40733 / Tue 365)</name>
    <dbReference type="NCBI Taxonomy" id="1214242"/>
    <lineage>
        <taxon>Bacteria</taxon>
        <taxon>Bacillati</taxon>
        <taxon>Actinomycetota</taxon>
        <taxon>Actinomycetes</taxon>
        <taxon>Kitasatosporales</taxon>
        <taxon>Streptomycetaceae</taxon>
        <taxon>Streptomyces</taxon>
    </lineage>
</organism>
<sequence length="401" mass="42898">MTITPVTTTDVTRRRLLAAALVTGLGAAVPISAARQARAAPTAPGPSQLTLPVPTGPHPVGTVPLHLVDTSRPDPVAGPGRHRELMASVWYPARMTKDLPRAPWMTQGALRAILADVGFPLDPALGPLTAAHVGAPMHRTGRRLPVLVYSHGSGSHRGDHTIMVQELASHGYAVVTVDHTYDAFSEFPDGRLTVPAEVPPFLGPRDFATDIRFVLDVVEGLAAGHNPDVDGRPLPQGLLGALDPRCIGAFGWSKGGTAIALTILADQRVGAGLSIDGPMQPTIITDLHRPFMMMTASFTRAAMPDVAEFWTHLRGWRLNIQADGAIHNTYGDDVTLIAQAGKVLGMTSRQIQDMIGTLDPARAVRTQQAYPLAFFDLHMRHRRGPLLDGPSAAFPEVKFIP</sequence>
<dbReference type="PATRIC" id="fig|1214242.5.peg.183"/>
<dbReference type="GO" id="GO:0016042">
    <property type="term" value="P:lipid catabolic process"/>
    <property type="evidence" value="ECO:0007669"/>
    <property type="project" value="UniProtKB-KW"/>
</dbReference>
<evidence type="ECO:0000313" key="4">
    <source>
        <dbReference type="EMBL" id="AGS67017.1"/>
    </source>
</evidence>
<dbReference type="PROSITE" id="PS51318">
    <property type="entry name" value="TAT"/>
    <property type="match status" value="1"/>
</dbReference>
<evidence type="ECO:0000256" key="3">
    <source>
        <dbReference type="ARBA" id="ARBA00023098"/>
    </source>
</evidence>
<protein>
    <submittedName>
        <fullName evidence="5">Lipase</fullName>
    </submittedName>
</protein>
<reference evidence="5 6" key="2">
    <citation type="journal article" date="2013" name="J. Biotechnol.">
        <title>Complete genome sequence of the kirromycin producer Streptomyces collinus Tu 365 consisting of a linear chromosome and two linear plasmids.</title>
        <authorList>
            <person name="Ruckert C."/>
            <person name="Szczepanowski R."/>
            <person name="Albersmeier A."/>
            <person name="Goesmann A."/>
            <person name="Iftime D."/>
            <person name="Musiol E.M."/>
            <person name="Blin K."/>
            <person name="Wohlleben W."/>
            <person name="Puhler A."/>
            <person name="Kalinowski J."/>
            <person name="Weber T."/>
        </authorList>
    </citation>
    <scope>NUCLEOTIDE SEQUENCE [LARGE SCALE GENOMIC DNA]</scope>
    <source>
        <strain evidence="6">DSM 40733 / Tue 365</strain>
        <strain evidence="5">Tu 365</strain>
    </source>
</reference>